<dbReference type="Proteomes" id="UP001610334">
    <property type="component" value="Unassembled WGS sequence"/>
</dbReference>
<evidence type="ECO:0000256" key="7">
    <source>
        <dbReference type="ARBA" id="ARBA00022741"/>
    </source>
</evidence>
<feature type="domain" description="Phosphoadenosine phosphosulphate reductase" evidence="13">
    <location>
        <begin position="69"/>
        <end position="234"/>
    </location>
</feature>
<keyword evidence="9" id="KW-0067">ATP-binding</keyword>
<dbReference type="PANTHER" id="PTHR23293">
    <property type="entry name" value="FAD SYNTHETASE-RELATED FMN ADENYLYLTRANSFERASE"/>
    <property type="match status" value="1"/>
</dbReference>
<evidence type="ECO:0000256" key="8">
    <source>
        <dbReference type="ARBA" id="ARBA00022827"/>
    </source>
</evidence>
<comment type="caution">
    <text evidence="14">The sequence shown here is derived from an EMBL/GenBank/DDBJ whole genome shotgun (WGS) entry which is preliminary data.</text>
</comment>
<evidence type="ECO:0000256" key="6">
    <source>
        <dbReference type="ARBA" id="ARBA00022695"/>
    </source>
</evidence>
<evidence type="ECO:0000259" key="13">
    <source>
        <dbReference type="Pfam" id="PF01507"/>
    </source>
</evidence>
<evidence type="ECO:0000256" key="10">
    <source>
        <dbReference type="ARBA" id="ARBA00031145"/>
    </source>
</evidence>
<evidence type="ECO:0000256" key="4">
    <source>
        <dbReference type="ARBA" id="ARBA00022643"/>
    </source>
</evidence>
<comment type="pathway">
    <text evidence="1">Cofactor biosynthesis; FAD biosynthesis; FAD from FMN: step 1/1.</text>
</comment>
<dbReference type="CDD" id="cd23948">
    <property type="entry name" value="FAD_synthase"/>
    <property type="match status" value="1"/>
</dbReference>
<evidence type="ECO:0000256" key="9">
    <source>
        <dbReference type="ARBA" id="ARBA00022840"/>
    </source>
</evidence>
<dbReference type="Pfam" id="PF01507">
    <property type="entry name" value="PAPS_reduct"/>
    <property type="match status" value="1"/>
</dbReference>
<dbReference type="EC" id="2.7.7.2" evidence="2"/>
<evidence type="ECO:0000313" key="14">
    <source>
        <dbReference type="EMBL" id="KAL2822986.1"/>
    </source>
</evidence>
<evidence type="ECO:0000256" key="12">
    <source>
        <dbReference type="ARBA" id="ARBA00049494"/>
    </source>
</evidence>
<evidence type="ECO:0000256" key="3">
    <source>
        <dbReference type="ARBA" id="ARBA00022630"/>
    </source>
</evidence>
<keyword evidence="5" id="KW-0808">Transferase</keyword>
<evidence type="ECO:0000256" key="11">
    <source>
        <dbReference type="ARBA" id="ARBA00031871"/>
    </source>
</evidence>
<evidence type="ECO:0000256" key="5">
    <source>
        <dbReference type="ARBA" id="ARBA00022679"/>
    </source>
</evidence>
<keyword evidence="6" id="KW-0548">Nucleotidyltransferase</keyword>
<keyword evidence="15" id="KW-1185">Reference proteome</keyword>
<evidence type="ECO:0000313" key="15">
    <source>
        <dbReference type="Proteomes" id="UP001610334"/>
    </source>
</evidence>
<accession>A0ABR4I5S4</accession>
<keyword evidence="3" id="KW-0285">Flavoprotein</keyword>
<dbReference type="Gene3D" id="3.40.50.620">
    <property type="entry name" value="HUPs"/>
    <property type="match status" value="1"/>
</dbReference>
<sequence>MDRKSFEEGDIPEYARSLASMARQCHEKVTKFLTTRYEDGSFQQLAQRETRHSMGIVEVALSRYKVSELAVSYNGGKDCLVLLVILLASLHGCPEVENGEVTKIPAFYGTPPDSFPEVESFVRKSELYYHLALNKFEVKKHDPNHSLKANFQRFLDDNPNTKAIFIGTRRSDPYGERLKFFSPTDGGWPEFMRIHSVVEWRYAEIWAFTKALDLDYCCLYDEGYTSLGGVKDTLPNPKLLISDGDGGRYHPAYILTADEDERLGRVSD</sequence>
<dbReference type="SUPFAM" id="SSF52402">
    <property type="entry name" value="Adenine nucleotide alpha hydrolases-like"/>
    <property type="match status" value="1"/>
</dbReference>
<reference evidence="14 15" key="1">
    <citation type="submission" date="2024-07" db="EMBL/GenBank/DDBJ databases">
        <title>Section-level genome sequencing and comparative genomics of Aspergillus sections Usti and Cavernicolus.</title>
        <authorList>
            <consortium name="Lawrence Berkeley National Laboratory"/>
            <person name="Nybo J.L."/>
            <person name="Vesth T.C."/>
            <person name="Theobald S."/>
            <person name="Frisvad J.C."/>
            <person name="Larsen T.O."/>
            <person name="Kjaerboelling I."/>
            <person name="Rothschild-Mancinelli K."/>
            <person name="Lyhne E.K."/>
            <person name="Kogle M.E."/>
            <person name="Barry K."/>
            <person name="Clum A."/>
            <person name="Na H."/>
            <person name="Ledsgaard L."/>
            <person name="Lin J."/>
            <person name="Lipzen A."/>
            <person name="Kuo A."/>
            <person name="Riley R."/>
            <person name="Mondo S."/>
            <person name="Labutti K."/>
            <person name="Haridas S."/>
            <person name="Pangalinan J."/>
            <person name="Salamov A.A."/>
            <person name="Simmons B.A."/>
            <person name="Magnuson J.K."/>
            <person name="Chen J."/>
            <person name="Drula E."/>
            <person name="Henrissat B."/>
            <person name="Wiebenga A."/>
            <person name="Lubbers R.J."/>
            <person name="Gomes A.C."/>
            <person name="Makela M.R."/>
            <person name="Stajich J."/>
            <person name="Grigoriev I.V."/>
            <person name="Mortensen U.H."/>
            <person name="De Vries R.P."/>
            <person name="Baker S.E."/>
            <person name="Andersen M.R."/>
        </authorList>
    </citation>
    <scope>NUCLEOTIDE SEQUENCE [LARGE SCALE GENOMIC DNA]</scope>
    <source>
        <strain evidence="14 15">CBS 588.65</strain>
    </source>
</reference>
<dbReference type="EMBL" id="JBFXLT010000001">
    <property type="protein sequence ID" value="KAL2822986.1"/>
    <property type="molecule type" value="Genomic_DNA"/>
</dbReference>
<gene>
    <name evidence="14" type="ORF">BJX63DRAFT_426812</name>
</gene>
<evidence type="ECO:0000256" key="2">
    <source>
        <dbReference type="ARBA" id="ARBA00012393"/>
    </source>
</evidence>
<keyword evidence="7" id="KW-0547">Nucleotide-binding</keyword>
<organism evidence="14 15">
    <name type="scientific">Aspergillus granulosus</name>
    <dbReference type="NCBI Taxonomy" id="176169"/>
    <lineage>
        <taxon>Eukaryota</taxon>
        <taxon>Fungi</taxon>
        <taxon>Dikarya</taxon>
        <taxon>Ascomycota</taxon>
        <taxon>Pezizomycotina</taxon>
        <taxon>Eurotiomycetes</taxon>
        <taxon>Eurotiomycetidae</taxon>
        <taxon>Eurotiales</taxon>
        <taxon>Aspergillaceae</taxon>
        <taxon>Aspergillus</taxon>
        <taxon>Aspergillus subgen. Nidulantes</taxon>
    </lineage>
</organism>
<keyword evidence="4" id="KW-0288">FMN</keyword>
<name>A0ABR4I5S4_9EURO</name>
<dbReference type="InterPro" id="IPR014729">
    <property type="entry name" value="Rossmann-like_a/b/a_fold"/>
</dbReference>
<dbReference type="InterPro" id="IPR002500">
    <property type="entry name" value="PAPS_reduct_dom"/>
</dbReference>
<keyword evidence="8" id="KW-0274">FAD</keyword>
<dbReference type="PANTHER" id="PTHR23293:SF9">
    <property type="entry name" value="FAD SYNTHASE"/>
    <property type="match status" value="1"/>
</dbReference>
<evidence type="ECO:0000256" key="1">
    <source>
        <dbReference type="ARBA" id="ARBA00004726"/>
    </source>
</evidence>
<proteinExistence type="predicted"/>
<protein>
    <recommendedName>
        <fullName evidence="2">FAD synthase</fullName>
        <ecNumber evidence="2">2.7.7.2</ecNumber>
    </recommendedName>
    <alternativeName>
        <fullName evidence="10">FAD pyrophosphorylase</fullName>
    </alternativeName>
    <alternativeName>
        <fullName evidence="11">FMN adenylyltransferase</fullName>
    </alternativeName>
</protein>
<comment type="catalytic activity">
    <reaction evidence="12">
        <text>FMN + ATP + H(+) = FAD + diphosphate</text>
        <dbReference type="Rhea" id="RHEA:17237"/>
        <dbReference type="ChEBI" id="CHEBI:15378"/>
        <dbReference type="ChEBI" id="CHEBI:30616"/>
        <dbReference type="ChEBI" id="CHEBI:33019"/>
        <dbReference type="ChEBI" id="CHEBI:57692"/>
        <dbReference type="ChEBI" id="CHEBI:58210"/>
        <dbReference type="EC" id="2.7.7.2"/>
    </reaction>
</comment>